<proteinExistence type="inferred from homology"/>
<dbReference type="HAMAP" id="MF_00347">
    <property type="entry name" value="Polyphosphate_kinase"/>
    <property type="match status" value="1"/>
</dbReference>
<evidence type="ECO:0000256" key="6">
    <source>
        <dbReference type="HAMAP-Rule" id="MF_00347"/>
    </source>
</evidence>
<evidence type="ECO:0000313" key="12">
    <source>
        <dbReference type="EMBL" id="PZE18335.1"/>
    </source>
</evidence>
<dbReference type="PIRSF" id="PIRSF015589">
    <property type="entry name" value="PP_kinase"/>
    <property type="match status" value="1"/>
</dbReference>
<keyword evidence="6" id="KW-0460">Magnesium</keyword>
<evidence type="ECO:0000259" key="8">
    <source>
        <dbReference type="Pfam" id="PF02503"/>
    </source>
</evidence>
<accession>A0A2W1NFR8</accession>
<keyword evidence="6" id="KW-0479">Metal-binding</keyword>
<dbReference type="InterPro" id="IPR024953">
    <property type="entry name" value="PP_kinase_middle"/>
</dbReference>
<keyword evidence="1 6" id="KW-0597">Phosphoprotein</keyword>
<evidence type="ECO:0000256" key="5">
    <source>
        <dbReference type="ARBA" id="ARBA00022840"/>
    </source>
</evidence>
<dbReference type="RefSeq" id="WP_111061236.1">
    <property type="nucleotide sequence ID" value="NZ_JBHUCU010000007.1"/>
</dbReference>
<dbReference type="Pfam" id="PF13090">
    <property type="entry name" value="PP_kinase_C"/>
    <property type="match status" value="1"/>
</dbReference>
<comment type="function">
    <text evidence="6 7">Catalyzes the reversible transfer of the terminal phosphate of ATP to form a long-chain polyphosphate (polyP).</text>
</comment>
<dbReference type="Pfam" id="PF17941">
    <property type="entry name" value="PP_kinase_C_1"/>
    <property type="match status" value="1"/>
</dbReference>
<dbReference type="NCBIfam" id="NF003917">
    <property type="entry name" value="PRK05443.1-1"/>
    <property type="match status" value="1"/>
</dbReference>
<dbReference type="InterPro" id="IPR041108">
    <property type="entry name" value="PP_kinase_C_1"/>
</dbReference>
<dbReference type="InterPro" id="IPR036830">
    <property type="entry name" value="PP_kinase_middle_dom_sf"/>
</dbReference>
<dbReference type="PANTHER" id="PTHR30218:SF0">
    <property type="entry name" value="POLYPHOSPHATE KINASE"/>
    <property type="match status" value="1"/>
</dbReference>
<evidence type="ECO:0000256" key="3">
    <source>
        <dbReference type="ARBA" id="ARBA00022741"/>
    </source>
</evidence>
<dbReference type="Pfam" id="PF02503">
    <property type="entry name" value="PP_kinase"/>
    <property type="match status" value="1"/>
</dbReference>
<comment type="similarity">
    <text evidence="6 7">Belongs to the polyphosphate kinase 1 (PPK1) family.</text>
</comment>
<dbReference type="PANTHER" id="PTHR30218">
    <property type="entry name" value="POLYPHOSPHATE KINASE"/>
    <property type="match status" value="1"/>
</dbReference>
<dbReference type="GO" id="GO:0046872">
    <property type="term" value="F:metal ion binding"/>
    <property type="evidence" value="ECO:0007669"/>
    <property type="project" value="UniProtKB-KW"/>
</dbReference>
<feature type="binding site" evidence="6">
    <location>
        <position position="400"/>
    </location>
    <ligand>
        <name>Mg(2+)</name>
        <dbReference type="ChEBI" id="CHEBI:18420"/>
    </ligand>
</feature>
<dbReference type="EMBL" id="QKSB01000001">
    <property type="protein sequence ID" value="PZE18335.1"/>
    <property type="molecule type" value="Genomic_DNA"/>
</dbReference>
<feature type="active site" description="Phosphohistidine intermediate" evidence="6">
    <location>
        <position position="430"/>
    </location>
</feature>
<feature type="domain" description="Polyphosphate kinase C-terminal" evidence="10">
    <location>
        <begin position="498"/>
        <end position="669"/>
    </location>
</feature>
<protein>
    <recommendedName>
        <fullName evidence="6 7">Polyphosphate kinase</fullName>
        <ecNumber evidence="6 7">2.7.4.1</ecNumber>
    </recommendedName>
    <alternativeName>
        <fullName evidence="6">ATP-polyphosphate phosphotransferase</fullName>
    </alternativeName>
    <alternativeName>
        <fullName evidence="6">Polyphosphoric acid kinase</fullName>
    </alternativeName>
</protein>
<feature type="binding site" evidence="6">
    <location>
        <position position="587"/>
    </location>
    <ligand>
        <name>ATP</name>
        <dbReference type="ChEBI" id="CHEBI:30616"/>
    </ligand>
</feature>
<feature type="binding site" evidence="6">
    <location>
        <position position="41"/>
    </location>
    <ligand>
        <name>ATP</name>
        <dbReference type="ChEBI" id="CHEBI:30616"/>
    </ligand>
</feature>
<keyword evidence="3 6" id="KW-0547">Nucleotide-binding</keyword>
<keyword evidence="4 6" id="KW-0418">Kinase</keyword>
<dbReference type="Gene3D" id="1.20.58.310">
    <property type="entry name" value="Polyphosphate kinase N-terminal domain"/>
    <property type="match status" value="1"/>
</dbReference>
<dbReference type="Pfam" id="PF13089">
    <property type="entry name" value="PP_kinase_N"/>
    <property type="match status" value="1"/>
</dbReference>
<feature type="binding site" evidence="6">
    <location>
        <position position="370"/>
    </location>
    <ligand>
        <name>Mg(2+)</name>
        <dbReference type="ChEBI" id="CHEBI:18420"/>
    </ligand>
</feature>
<evidence type="ECO:0000256" key="2">
    <source>
        <dbReference type="ARBA" id="ARBA00022679"/>
    </source>
</evidence>
<evidence type="ECO:0000259" key="9">
    <source>
        <dbReference type="Pfam" id="PF13089"/>
    </source>
</evidence>
<dbReference type="InterPro" id="IPR036832">
    <property type="entry name" value="PPK_N_dom_sf"/>
</dbReference>
<evidence type="ECO:0000259" key="11">
    <source>
        <dbReference type="Pfam" id="PF17941"/>
    </source>
</evidence>
<comment type="caution">
    <text evidence="12">The sequence shown here is derived from an EMBL/GenBank/DDBJ whole genome shotgun (WGS) entry which is preliminary data.</text>
</comment>
<keyword evidence="13" id="KW-1185">Reference proteome</keyword>
<comment type="cofactor">
    <cofactor evidence="6">
        <name>Mg(2+)</name>
        <dbReference type="ChEBI" id="CHEBI:18420"/>
    </cofactor>
</comment>
<dbReference type="SUPFAM" id="SSF140356">
    <property type="entry name" value="PPK N-terminal domain-like"/>
    <property type="match status" value="1"/>
</dbReference>
<feature type="domain" description="Polyphosphate kinase N-terminal" evidence="9">
    <location>
        <begin position="4"/>
        <end position="106"/>
    </location>
</feature>
<dbReference type="Gene3D" id="3.30.1840.10">
    <property type="entry name" value="Polyphosphate kinase middle domain"/>
    <property type="match status" value="1"/>
</dbReference>
<dbReference type="SUPFAM" id="SSF56024">
    <property type="entry name" value="Phospholipase D/nuclease"/>
    <property type="match status" value="2"/>
</dbReference>
<feature type="domain" description="Polyphosphate kinase C-terminal" evidence="11">
    <location>
        <begin position="327"/>
        <end position="489"/>
    </location>
</feature>
<dbReference type="SUPFAM" id="SSF143724">
    <property type="entry name" value="PHP14-like"/>
    <property type="match status" value="1"/>
</dbReference>
<name>A0A2W1NFR8_9FLAO</name>
<evidence type="ECO:0000313" key="13">
    <source>
        <dbReference type="Proteomes" id="UP000249248"/>
    </source>
</evidence>
<dbReference type="GO" id="GO:0008976">
    <property type="term" value="F:polyphosphate kinase activity"/>
    <property type="evidence" value="ECO:0007669"/>
    <property type="project" value="UniProtKB-UniRule"/>
</dbReference>
<dbReference type="Gene3D" id="3.30.870.10">
    <property type="entry name" value="Endonuclease Chain A"/>
    <property type="match status" value="2"/>
</dbReference>
<dbReference type="NCBIfam" id="TIGR03705">
    <property type="entry name" value="poly_P_kin"/>
    <property type="match status" value="1"/>
</dbReference>
<dbReference type="Proteomes" id="UP000249248">
    <property type="component" value="Unassembled WGS sequence"/>
</dbReference>
<feature type="binding site" evidence="6">
    <location>
        <position position="559"/>
    </location>
    <ligand>
        <name>ATP</name>
        <dbReference type="ChEBI" id="CHEBI:30616"/>
    </ligand>
</feature>
<evidence type="ECO:0000256" key="7">
    <source>
        <dbReference type="RuleBase" id="RU003800"/>
    </source>
</evidence>
<dbReference type="GO" id="GO:0009358">
    <property type="term" value="C:polyphosphate kinase complex"/>
    <property type="evidence" value="ECO:0007669"/>
    <property type="project" value="InterPro"/>
</dbReference>
<dbReference type="InterPro" id="IPR025200">
    <property type="entry name" value="PPK_C_dom2"/>
</dbReference>
<dbReference type="GO" id="GO:0006799">
    <property type="term" value="P:polyphosphate biosynthetic process"/>
    <property type="evidence" value="ECO:0007669"/>
    <property type="project" value="UniProtKB-UniRule"/>
</dbReference>
<comment type="PTM">
    <text evidence="6 7">An intermediate of this reaction is the autophosphorylated ppk in which a phosphate is covalently linked to a histidine residue through a N-P bond.</text>
</comment>
<feature type="binding site" evidence="6">
    <location>
        <position position="463"/>
    </location>
    <ligand>
        <name>ATP</name>
        <dbReference type="ChEBI" id="CHEBI:30616"/>
    </ligand>
</feature>
<dbReference type="AlphaFoldDB" id="A0A2W1NFR8"/>
<dbReference type="OrthoDB" id="9761456at2"/>
<gene>
    <name evidence="12" type="primary">ppk1</name>
    <name evidence="6" type="synonym">ppk</name>
    <name evidence="12" type="ORF">DNU06_00425</name>
</gene>
<dbReference type="EC" id="2.7.4.1" evidence="6 7"/>
<feature type="domain" description="Polyphosphate kinase middle" evidence="8">
    <location>
        <begin position="117"/>
        <end position="299"/>
    </location>
</feature>
<evidence type="ECO:0000256" key="4">
    <source>
        <dbReference type="ARBA" id="ARBA00022777"/>
    </source>
</evidence>
<organism evidence="12 13">
    <name type="scientific">Putridiphycobacter roseus</name>
    <dbReference type="NCBI Taxonomy" id="2219161"/>
    <lineage>
        <taxon>Bacteria</taxon>
        <taxon>Pseudomonadati</taxon>
        <taxon>Bacteroidota</taxon>
        <taxon>Flavobacteriia</taxon>
        <taxon>Flavobacteriales</taxon>
        <taxon>Crocinitomicaceae</taxon>
        <taxon>Putridiphycobacter</taxon>
    </lineage>
</organism>
<keyword evidence="5 6" id="KW-0067">ATP-binding</keyword>
<evidence type="ECO:0000259" key="10">
    <source>
        <dbReference type="Pfam" id="PF13090"/>
    </source>
</evidence>
<evidence type="ECO:0000256" key="1">
    <source>
        <dbReference type="ARBA" id="ARBA00022553"/>
    </source>
</evidence>
<sequence>MDLFNRELSWLSFNERVLQEALDLNTPLIERIRFLGIYSNNLDEFFRVRVATVRRLAVLNVKKLEGFPGTAEALLIEVKKEVLKQQQLFELAYENILTTLKKNGIVQCNEINLRPSEQEYVREYFQDVIRARIAPIILSDKMPFPHLNDDAIYLAVKMVEYEKKKVRYAIIEIPKSLNRFVVLPFEKGEIRKVMLIDDIIRFGLKDVFSIFNFDKIDAYTFKITRDAELDIEDDILQSFLEKMKKSVALRKEGDPVRMVYDASIPIDLLHYLINELDLLVGENIIPGGKYHNFKDFMGFPDFGMKELVFPKLKPLEHPVFKNSNKSILKTILNQDVLLTYPFQKFQYLVDLLQEAAIDPKVQSIKVNLYRVAKDSQIINSLICATRNGKKVTVVIELLARFDEENNMKWAKYLENNDVQVIFGVPGLKVHSKLILIKRKTGNKVQSIAHVGTGNFHEKTAEIYTDYGLLTANSRITKEVDKVFKIFKSNIDRSLFRELIVSPFSSRRKFNALIEQEIKMAKNGEEAYIELKLNNLVDSKLIKKLYEASNAGVQIKCIVRGICAVKPGVKGLSENIEVRSVVGRFLEHTRLFIFSGGGSPKYFISSADWMERNIDKRIEVTCPILDKGIQKDLKEMFDTYWADNVKSRIIDVNQKNKYYSNDNPKKINAQMEVYQNFKKKLKG</sequence>
<dbReference type="InterPro" id="IPR025198">
    <property type="entry name" value="PPK_N_dom"/>
</dbReference>
<dbReference type="InterPro" id="IPR003414">
    <property type="entry name" value="PP_kinase"/>
</dbReference>
<reference evidence="12 13" key="1">
    <citation type="submission" date="2018-06" db="EMBL/GenBank/DDBJ databases">
        <title>The draft genome sequence of Crocinitomix sp. SM1701.</title>
        <authorList>
            <person name="Zhang X."/>
        </authorList>
    </citation>
    <scope>NUCLEOTIDE SEQUENCE [LARGE SCALE GENOMIC DNA]</scope>
    <source>
        <strain evidence="12 13">SM1701</strain>
    </source>
</reference>
<comment type="catalytic activity">
    <reaction evidence="6 7">
        <text>[phosphate](n) + ATP = [phosphate](n+1) + ADP</text>
        <dbReference type="Rhea" id="RHEA:19573"/>
        <dbReference type="Rhea" id="RHEA-COMP:9859"/>
        <dbReference type="Rhea" id="RHEA-COMP:14280"/>
        <dbReference type="ChEBI" id="CHEBI:16838"/>
        <dbReference type="ChEBI" id="CHEBI:30616"/>
        <dbReference type="ChEBI" id="CHEBI:456216"/>
        <dbReference type="EC" id="2.7.4.1"/>
    </reaction>
</comment>
<dbReference type="CDD" id="cd09164">
    <property type="entry name" value="PLDc_EcPPK1_C1_like"/>
    <property type="match status" value="1"/>
</dbReference>
<keyword evidence="2 6" id="KW-0808">Transferase</keyword>
<dbReference type="GO" id="GO:0005524">
    <property type="term" value="F:ATP binding"/>
    <property type="evidence" value="ECO:0007669"/>
    <property type="project" value="UniProtKB-KW"/>
</dbReference>